<reference evidence="5" key="1">
    <citation type="journal article" date="2017" name="Proc. Natl. Acad. Sci. U.S.A.">
        <title>Simulation of Deepwater Horizon oil plume reveals substrate specialization within a complex community of hydrocarbon degraders.</title>
        <authorList>
            <person name="Hu P."/>
            <person name="Dubinsky E.A."/>
            <person name="Probst A.J."/>
            <person name="Wang J."/>
            <person name="Sieber C.M.K."/>
            <person name="Tom L.M."/>
            <person name="Gardinali P."/>
            <person name="Banfield J.F."/>
            <person name="Atlas R.M."/>
            <person name="Andersen G.L."/>
        </authorList>
    </citation>
    <scope>NUCLEOTIDE SEQUENCE [LARGE SCALE GENOMIC DNA]</scope>
</reference>
<organism evidence="4 5">
    <name type="scientific">Oleispira antarctica</name>
    <dbReference type="NCBI Taxonomy" id="188908"/>
    <lineage>
        <taxon>Bacteria</taxon>
        <taxon>Pseudomonadati</taxon>
        <taxon>Pseudomonadota</taxon>
        <taxon>Gammaproteobacteria</taxon>
        <taxon>Oceanospirillales</taxon>
        <taxon>Oceanospirillaceae</taxon>
        <taxon>Oleispira</taxon>
    </lineage>
</organism>
<dbReference type="Pfam" id="PF01522">
    <property type="entry name" value="Polysacc_deac_1"/>
    <property type="match status" value="1"/>
</dbReference>
<proteinExistence type="predicted"/>
<feature type="domain" description="NodB homology" evidence="3">
    <location>
        <begin position="1"/>
        <end position="216"/>
    </location>
</feature>
<comment type="subcellular location">
    <subcellularLocation>
        <location evidence="1">Secreted</location>
    </subcellularLocation>
</comment>
<keyword evidence="2" id="KW-0732">Signal</keyword>
<dbReference type="SUPFAM" id="SSF88713">
    <property type="entry name" value="Glycoside hydrolase/deacetylase"/>
    <property type="match status" value="1"/>
</dbReference>
<gene>
    <name evidence="4" type="ORF">A9R00_03810</name>
</gene>
<evidence type="ECO:0000259" key="3">
    <source>
        <dbReference type="PROSITE" id="PS51677"/>
    </source>
</evidence>
<dbReference type="CDD" id="cd10973">
    <property type="entry name" value="CE4_DAC_u4_5s"/>
    <property type="match status" value="1"/>
</dbReference>
<dbReference type="PANTHER" id="PTHR34216">
    <property type="match status" value="1"/>
</dbReference>
<feature type="non-terminal residue" evidence="4">
    <location>
        <position position="1"/>
    </location>
</feature>
<dbReference type="InterPro" id="IPR002509">
    <property type="entry name" value="NODB_dom"/>
</dbReference>
<comment type="caution">
    <text evidence="4">The sequence shown here is derived from an EMBL/GenBank/DDBJ whole genome shotgun (WGS) entry which is preliminary data.</text>
</comment>
<dbReference type="PANTHER" id="PTHR34216:SF3">
    <property type="entry name" value="POLY-BETA-1,6-N-ACETYL-D-GLUCOSAMINE N-DEACETYLASE"/>
    <property type="match status" value="1"/>
</dbReference>
<sequence length="263" mass="29758">AYASIFTHAYPELKRRNWPFTLFVNTQAVNEKHTGIMSWQQIQTLVDDGVTIANHSLTHAHLPSRPESLTLEQWLTEQVLQPQQELQQRLGKVSTMFAYPYGEFTLEMLPWLAERDILAFGQQSGPIGPLSHPQALSRFPASGIYADIETLKTKLLSLALPVSPESLQEPVISPVNNPPQLVLKLLKADYEPNRLQCFASQQGAIESQIQQDEKLIILTTQAPLALSGKRARYNCTVPSSQTERFYWYSQPWQMVPESDKSVN</sequence>
<evidence type="ECO:0000256" key="1">
    <source>
        <dbReference type="ARBA" id="ARBA00004613"/>
    </source>
</evidence>
<dbReference type="AlphaFoldDB" id="A0A1Y5I0V3"/>
<dbReference type="PROSITE" id="PS51677">
    <property type="entry name" value="NODB"/>
    <property type="match status" value="1"/>
</dbReference>
<dbReference type="GO" id="GO:0016810">
    <property type="term" value="F:hydrolase activity, acting on carbon-nitrogen (but not peptide) bonds"/>
    <property type="evidence" value="ECO:0007669"/>
    <property type="project" value="InterPro"/>
</dbReference>
<dbReference type="Gene3D" id="3.20.20.370">
    <property type="entry name" value="Glycoside hydrolase/deacetylase"/>
    <property type="match status" value="1"/>
</dbReference>
<dbReference type="InterPro" id="IPR011330">
    <property type="entry name" value="Glyco_hydro/deAcase_b/a-brl"/>
</dbReference>
<evidence type="ECO:0000313" key="4">
    <source>
        <dbReference type="EMBL" id="OUS40862.1"/>
    </source>
</evidence>
<dbReference type="GO" id="GO:0005975">
    <property type="term" value="P:carbohydrate metabolic process"/>
    <property type="evidence" value="ECO:0007669"/>
    <property type="project" value="InterPro"/>
</dbReference>
<accession>A0A1Y5I0V3</accession>
<name>A0A1Y5I0V3_OLEAN</name>
<evidence type="ECO:0000313" key="5">
    <source>
        <dbReference type="Proteomes" id="UP000227088"/>
    </source>
</evidence>
<protein>
    <recommendedName>
        <fullName evidence="3">NodB homology domain-containing protein</fullName>
    </recommendedName>
</protein>
<dbReference type="Proteomes" id="UP000227088">
    <property type="component" value="Unassembled WGS sequence"/>
</dbReference>
<dbReference type="EMBL" id="MABE01000224">
    <property type="protein sequence ID" value="OUS40862.1"/>
    <property type="molecule type" value="Genomic_DNA"/>
</dbReference>
<evidence type="ECO:0000256" key="2">
    <source>
        <dbReference type="ARBA" id="ARBA00022729"/>
    </source>
</evidence>
<dbReference type="GO" id="GO:0005576">
    <property type="term" value="C:extracellular region"/>
    <property type="evidence" value="ECO:0007669"/>
    <property type="project" value="UniProtKB-SubCell"/>
</dbReference>
<dbReference type="InterPro" id="IPR051398">
    <property type="entry name" value="Polysacch_Deacetylase"/>
</dbReference>